<dbReference type="AlphaFoldDB" id="A0A1C7MVR6"/>
<evidence type="ECO:0000313" key="1">
    <source>
        <dbReference type="EMBL" id="OBZ80857.1"/>
    </source>
</evidence>
<dbReference type="Proteomes" id="UP000093000">
    <property type="component" value="Unassembled WGS sequence"/>
</dbReference>
<proteinExistence type="predicted"/>
<name>A0A1C7MVR6_9FUNG</name>
<sequence length="117" mass="13822">MFIPQEYEIAMPKIVDTSKDLANRIGMVHNKLIRGQQKQEEELRAIKEKLNDQDAYNNSFNSLMHQIIKDQQMLMIQQQCLTQSSRSYWRSTQLLTWPSHHLQTSSHLLMSLPLRLL</sequence>
<protein>
    <submittedName>
        <fullName evidence="1">Uncharacterized protein</fullName>
    </submittedName>
</protein>
<accession>A0A1C7MVR6</accession>
<gene>
    <name evidence="1" type="ORF">A0J61_11094</name>
</gene>
<reference evidence="1 2" key="1">
    <citation type="submission" date="2016-03" db="EMBL/GenBank/DDBJ databases">
        <title>Choanephora cucurbitarum.</title>
        <authorList>
            <person name="Min B."/>
            <person name="Park H."/>
            <person name="Park J.-H."/>
            <person name="Shin H.-D."/>
            <person name="Choi I.-G."/>
        </authorList>
    </citation>
    <scope>NUCLEOTIDE SEQUENCE [LARGE SCALE GENOMIC DNA]</scope>
    <source>
        <strain evidence="1 2">KUS-F28377</strain>
    </source>
</reference>
<dbReference type="EMBL" id="LUGH01001668">
    <property type="protein sequence ID" value="OBZ80857.1"/>
    <property type="molecule type" value="Genomic_DNA"/>
</dbReference>
<organism evidence="1 2">
    <name type="scientific">Choanephora cucurbitarum</name>
    <dbReference type="NCBI Taxonomy" id="101091"/>
    <lineage>
        <taxon>Eukaryota</taxon>
        <taxon>Fungi</taxon>
        <taxon>Fungi incertae sedis</taxon>
        <taxon>Mucoromycota</taxon>
        <taxon>Mucoromycotina</taxon>
        <taxon>Mucoromycetes</taxon>
        <taxon>Mucorales</taxon>
        <taxon>Mucorineae</taxon>
        <taxon>Choanephoraceae</taxon>
        <taxon>Choanephoroideae</taxon>
        <taxon>Choanephora</taxon>
    </lineage>
</organism>
<comment type="caution">
    <text evidence="1">The sequence shown here is derived from an EMBL/GenBank/DDBJ whole genome shotgun (WGS) entry which is preliminary data.</text>
</comment>
<dbReference type="InParanoid" id="A0A1C7MVR6"/>
<keyword evidence="2" id="KW-1185">Reference proteome</keyword>
<evidence type="ECO:0000313" key="2">
    <source>
        <dbReference type="Proteomes" id="UP000093000"/>
    </source>
</evidence>